<dbReference type="Pfam" id="PF00406">
    <property type="entry name" value="ADK"/>
    <property type="match status" value="1"/>
</dbReference>
<evidence type="ECO:0000256" key="4">
    <source>
        <dbReference type="ARBA" id="ARBA00022777"/>
    </source>
</evidence>
<evidence type="ECO:0000256" key="2">
    <source>
        <dbReference type="ARBA" id="ARBA00022727"/>
    </source>
</evidence>
<dbReference type="GO" id="GO:0005737">
    <property type="term" value="C:cytoplasm"/>
    <property type="evidence" value="ECO:0007669"/>
    <property type="project" value="UniProtKB-SubCell"/>
</dbReference>
<feature type="binding site" evidence="5">
    <location>
        <begin position="57"/>
        <end position="59"/>
    </location>
    <ligand>
        <name>AMP</name>
        <dbReference type="ChEBI" id="CHEBI:456215"/>
    </ligand>
</feature>
<dbReference type="InterPro" id="IPR033690">
    <property type="entry name" value="Adenylat_kinase_CS"/>
</dbReference>
<dbReference type="CDD" id="cd01428">
    <property type="entry name" value="ADK"/>
    <property type="match status" value="1"/>
</dbReference>
<comment type="function">
    <text evidence="5">Catalyzes the reversible transfer of the terminal phosphate group between ATP and AMP. Plays an important role in cellular energy homeostasis and in adenine nucleotide metabolism.</text>
</comment>
<sequence length="184" mass="19918">MRLLIIGPQGAGKGTQAERLAAELGIPHISTGDLFRDNIGRGTDLGTLAQQYMNAGNLVPDEVTQSMLADRLAQPDTEPGFLLDGFPRNLPQATWLAGLLQERGTALEKVILLTAPDEVLIERMTARGRQDDTVEAIQRRLDLYHAETEPLVEHYGEIVVPIDGVGGVDEVTDRIVSGLGLATR</sequence>
<feature type="region of interest" description="NMP" evidence="5">
    <location>
        <begin position="30"/>
        <end position="59"/>
    </location>
</feature>
<comment type="pathway">
    <text evidence="5">Purine metabolism; AMP biosynthesis via salvage pathway; AMP from ADP: step 1/1.</text>
</comment>
<dbReference type="InterPro" id="IPR027417">
    <property type="entry name" value="P-loop_NTPase"/>
</dbReference>
<feature type="binding site" evidence="5">
    <location>
        <position position="31"/>
    </location>
    <ligand>
        <name>AMP</name>
        <dbReference type="ChEBI" id="CHEBI:456215"/>
    </ligand>
</feature>
<evidence type="ECO:0000313" key="8">
    <source>
        <dbReference type="EMBL" id="XCG64939.1"/>
    </source>
</evidence>
<dbReference type="NCBIfam" id="NF001381">
    <property type="entry name" value="PRK00279.1-3"/>
    <property type="match status" value="1"/>
</dbReference>
<dbReference type="NCBIfam" id="NF011100">
    <property type="entry name" value="PRK14527.1"/>
    <property type="match status" value="1"/>
</dbReference>
<dbReference type="SUPFAM" id="SSF52540">
    <property type="entry name" value="P-loop containing nucleoside triphosphate hydrolases"/>
    <property type="match status" value="1"/>
</dbReference>
<keyword evidence="4 5" id="KW-0418">Kinase</keyword>
<feature type="binding site" evidence="5">
    <location>
        <begin position="10"/>
        <end position="15"/>
    </location>
    <ligand>
        <name>ATP</name>
        <dbReference type="ChEBI" id="CHEBI:30616"/>
    </ligand>
</feature>
<comment type="subunit">
    <text evidence="5 7">Monomer.</text>
</comment>
<keyword evidence="3 5" id="KW-0547">Nucleotide-binding</keyword>
<evidence type="ECO:0000256" key="5">
    <source>
        <dbReference type="HAMAP-Rule" id="MF_00235"/>
    </source>
</evidence>
<comment type="caution">
    <text evidence="5">Lacks conserved residue(s) required for the propagation of feature annotation.</text>
</comment>
<comment type="catalytic activity">
    <reaction evidence="5 7">
        <text>AMP + ATP = 2 ADP</text>
        <dbReference type="Rhea" id="RHEA:12973"/>
        <dbReference type="ChEBI" id="CHEBI:30616"/>
        <dbReference type="ChEBI" id="CHEBI:456215"/>
        <dbReference type="ChEBI" id="CHEBI:456216"/>
        <dbReference type="EC" id="2.7.4.3"/>
    </reaction>
</comment>
<dbReference type="AlphaFoldDB" id="A0AAU8DU83"/>
<reference evidence="8" key="1">
    <citation type="submission" date="2024-05" db="EMBL/GenBank/DDBJ databases">
        <authorList>
            <person name="Cai S.Y."/>
            <person name="Jin L.M."/>
            <person name="Li H.R."/>
        </authorList>
    </citation>
    <scope>NUCLEOTIDE SEQUENCE</scope>
    <source>
        <strain evidence="8">A5-74</strain>
    </source>
</reference>
<dbReference type="GO" id="GO:0044209">
    <property type="term" value="P:AMP salvage"/>
    <property type="evidence" value="ECO:0007669"/>
    <property type="project" value="UniProtKB-UniRule"/>
</dbReference>
<dbReference type="PRINTS" id="PR00094">
    <property type="entry name" value="ADENYLTKNASE"/>
</dbReference>
<dbReference type="PROSITE" id="PS00113">
    <property type="entry name" value="ADENYLATE_KINASE"/>
    <property type="match status" value="1"/>
</dbReference>
<feature type="binding site" evidence="5">
    <location>
        <position position="92"/>
    </location>
    <ligand>
        <name>AMP</name>
        <dbReference type="ChEBI" id="CHEBI:456215"/>
    </ligand>
</feature>
<dbReference type="EMBL" id="CP159218">
    <property type="protein sequence ID" value="XCG64939.1"/>
    <property type="molecule type" value="Genomic_DNA"/>
</dbReference>
<dbReference type="Gene3D" id="3.40.50.300">
    <property type="entry name" value="P-loop containing nucleotide triphosphate hydrolases"/>
    <property type="match status" value="1"/>
</dbReference>
<dbReference type="GO" id="GO:0005524">
    <property type="term" value="F:ATP binding"/>
    <property type="evidence" value="ECO:0007669"/>
    <property type="project" value="UniProtKB-UniRule"/>
</dbReference>
<proteinExistence type="inferred from homology"/>
<comment type="domain">
    <text evidence="5">Consists of three domains, a large central CORE domain and two small peripheral domains, NMPbind and LID, which undergo movements during catalysis. The LID domain closes over the site of phosphoryl transfer upon ATP binding. Assembling and dissambling the active center during each catalytic cycle provides an effective means to prevent ATP hydrolysis.</text>
</comment>
<feature type="binding site" evidence="5">
    <location>
        <position position="140"/>
    </location>
    <ligand>
        <name>AMP</name>
        <dbReference type="ChEBI" id="CHEBI:456215"/>
    </ligand>
</feature>
<feature type="binding site" evidence="5">
    <location>
        <position position="166"/>
    </location>
    <ligand>
        <name>ATP</name>
        <dbReference type="ChEBI" id="CHEBI:30616"/>
    </ligand>
</feature>
<dbReference type="InterPro" id="IPR000850">
    <property type="entry name" value="Adenylat/UMP-CMP_kin"/>
</dbReference>
<dbReference type="GO" id="GO:0004017">
    <property type="term" value="F:AMP kinase activity"/>
    <property type="evidence" value="ECO:0007669"/>
    <property type="project" value="UniProtKB-UniRule"/>
</dbReference>
<dbReference type="RefSeq" id="WP_353650550.1">
    <property type="nucleotide sequence ID" value="NZ_CP159218.1"/>
</dbReference>
<dbReference type="EC" id="2.7.4.3" evidence="5 7"/>
<feature type="binding site" evidence="5">
    <location>
        <position position="36"/>
    </location>
    <ligand>
        <name>AMP</name>
        <dbReference type="ChEBI" id="CHEBI:456215"/>
    </ligand>
</feature>
<evidence type="ECO:0000256" key="7">
    <source>
        <dbReference type="RuleBase" id="RU003331"/>
    </source>
</evidence>
<dbReference type="HAMAP" id="MF_00235">
    <property type="entry name" value="Adenylate_kinase_Adk"/>
    <property type="match status" value="1"/>
</dbReference>
<evidence type="ECO:0000256" key="3">
    <source>
        <dbReference type="ARBA" id="ARBA00022741"/>
    </source>
</evidence>
<feature type="binding site" evidence="5">
    <location>
        <position position="127"/>
    </location>
    <ligand>
        <name>ATP</name>
        <dbReference type="ChEBI" id="CHEBI:30616"/>
    </ligand>
</feature>
<keyword evidence="5 7" id="KW-0067">ATP-binding</keyword>
<comment type="similarity">
    <text evidence="5 6">Belongs to the adenylate kinase family.</text>
</comment>
<dbReference type="PANTHER" id="PTHR23359">
    <property type="entry name" value="NUCLEOTIDE KINASE"/>
    <property type="match status" value="1"/>
</dbReference>
<keyword evidence="1 5" id="KW-0808">Transferase</keyword>
<name>A0AAU8DU83_9ACTN</name>
<accession>A0AAU8DU83</accession>
<feature type="binding site" evidence="5">
    <location>
        <position position="129"/>
    </location>
    <ligand>
        <name>AMP</name>
        <dbReference type="ChEBI" id="CHEBI:456215"/>
    </ligand>
</feature>
<organism evidence="8">
    <name type="scientific">Nakamurella sp. A5-74</name>
    <dbReference type="NCBI Taxonomy" id="3158264"/>
    <lineage>
        <taxon>Bacteria</taxon>
        <taxon>Bacillati</taxon>
        <taxon>Actinomycetota</taxon>
        <taxon>Actinomycetes</taxon>
        <taxon>Nakamurellales</taxon>
        <taxon>Nakamurellaceae</taxon>
        <taxon>Nakamurella</taxon>
    </lineage>
</organism>
<feature type="binding site" evidence="5">
    <location>
        <begin position="85"/>
        <end position="88"/>
    </location>
    <ligand>
        <name>AMP</name>
        <dbReference type="ChEBI" id="CHEBI:456215"/>
    </ligand>
</feature>
<keyword evidence="2 5" id="KW-0545">Nucleotide biosynthesis</keyword>
<comment type="subcellular location">
    <subcellularLocation>
        <location evidence="5 7">Cytoplasm</location>
    </subcellularLocation>
</comment>
<evidence type="ECO:0000256" key="1">
    <source>
        <dbReference type="ARBA" id="ARBA00022679"/>
    </source>
</evidence>
<protein>
    <recommendedName>
        <fullName evidence="5 7">Adenylate kinase</fullName>
        <shortName evidence="5">AK</shortName>
        <ecNumber evidence="5 7">2.7.4.3</ecNumber>
    </recommendedName>
    <alternativeName>
        <fullName evidence="5">ATP-AMP transphosphorylase</fullName>
    </alternativeName>
    <alternativeName>
        <fullName evidence="5">ATP:AMP phosphotransferase</fullName>
    </alternativeName>
    <alternativeName>
        <fullName evidence="5">Adenylate monophosphate kinase</fullName>
    </alternativeName>
</protein>
<dbReference type="NCBIfam" id="NF011104">
    <property type="entry name" value="PRK14531.1"/>
    <property type="match status" value="1"/>
</dbReference>
<keyword evidence="5" id="KW-0963">Cytoplasm</keyword>
<gene>
    <name evidence="5" type="primary">adk</name>
    <name evidence="8" type="ORF">ABLG96_06435</name>
</gene>
<evidence type="ECO:0000256" key="6">
    <source>
        <dbReference type="RuleBase" id="RU003330"/>
    </source>
</evidence>